<sequence>MRRTRRTRRTGGLNAARVPLSCFIATAIAIGTVSSASAAQGPTPPPEAAEGWSSASEPGVRADKDGHKDRVPAKARGERLGSGYTKSRDTAWTTSGDATGFHLLVADESDGYRWKTAATLAEPGFFDTDTWIGNACVTASGDRAVVAYAPRT</sequence>
<feature type="region of interest" description="Disordered" evidence="1">
    <location>
        <begin position="36"/>
        <end position="95"/>
    </location>
</feature>
<reference evidence="3 4" key="1">
    <citation type="submission" date="2019-06" db="EMBL/GenBank/DDBJ databases">
        <title>Comparative genomics and metabolomics analyses of clavulanic acid producing Streptomyces species provides insight into specialized metabolism and evolution of beta-lactam biosynthetic gene clusters.</title>
        <authorList>
            <person name="Moore M.A."/>
            <person name="Cruz-Morales P."/>
            <person name="Barona Gomez F."/>
            <person name="Kapil T."/>
        </authorList>
    </citation>
    <scope>NUCLEOTIDE SEQUENCE [LARGE SCALE GENOMIC DNA]</scope>
    <source>
        <strain evidence="3 4">T-272</strain>
    </source>
</reference>
<evidence type="ECO:0000256" key="2">
    <source>
        <dbReference type="SAM" id="SignalP"/>
    </source>
</evidence>
<evidence type="ECO:0000313" key="4">
    <source>
        <dbReference type="Proteomes" id="UP000460558"/>
    </source>
</evidence>
<feature type="non-terminal residue" evidence="3">
    <location>
        <position position="152"/>
    </location>
</feature>
<evidence type="ECO:0000313" key="3">
    <source>
        <dbReference type="EMBL" id="MQS37867.1"/>
    </source>
</evidence>
<protein>
    <submittedName>
        <fullName evidence="3">NocE</fullName>
    </submittedName>
</protein>
<keyword evidence="2" id="KW-0732">Signal</keyword>
<evidence type="ECO:0000256" key="1">
    <source>
        <dbReference type="SAM" id="MobiDB-lite"/>
    </source>
</evidence>
<feature type="signal peptide" evidence="2">
    <location>
        <begin position="1"/>
        <end position="38"/>
    </location>
</feature>
<organism evidence="3 4">
    <name type="scientific">Streptomyces katsurahamanus</name>
    <dbReference type="NCBI Taxonomy" id="2577098"/>
    <lineage>
        <taxon>Bacteria</taxon>
        <taxon>Bacillati</taxon>
        <taxon>Actinomycetota</taxon>
        <taxon>Actinomycetes</taxon>
        <taxon>Kitasatosporales</taxon>
        <taxon>Streptomycetaceae</taxon>
        <taxon>Streptomyces</taxon>
    </lineage>
</organism>
<accession>A0ABW9NX44</accession>
<proteinExistence type="predicted"/>
<feature type="compositionally biased region" description="Basic and acidic residues" evidence="1">
    <location>
        <begin position="60"/>
        <end position="79"/>
    </location>
</feature>
<comment type="caution">
    <text evidence="3">The sequence shown here is derived from an EMBL/GenBank/DDBJ whole genome shotgun (WGS) entry which is preliminary data.</text>
</comment>
<dbReference type="EMBL" id="VDEQ01000222">
    <property type="protein sequence ID" value="MQS37867.1"/>
    <property type="molecule type" value="Genomic_DNA"/>
</dbReference>
<dbReference type="Proteomes" id="UP000460558">
    <property type="component" value="Unassembled WGS sequence"/>
</dbReference>
<gene>
    <name evidence="3" type="ORF">FFZ77_20215</name>
</gene>
<feature type="chain" id="PRO_5045263438" evidence="2">
    <location>
        <begin position="39"/>
        <end position="152"/>
    </location>
</feature>
<keyword evidence="4" id="KW-1185">Reference proteome</keyword>
<name>A0ABW9NX44_9ACTN</name>